<accession>A0ABT5LMF6</accession>
<gene>
    <name evidence="1" type="ORF">PSI23_21100</name>
</gene>
<evidence type="ECO:0000313" key="2">
    <source>
        <dbReference type="Proteomes" id="UP001217178"/>
    </source>
</evidence>
<dbReference type="RefSeq" id="WP_273556913.1">
    <property type="nucleotide sequence ID" value="NZ_JAQRFI010000135.1"/>
</dbReference>
<dbReference type="EMBL" id="JAQRFI010000135">
    <property type="protein sequence ID" value="MDC9591708.1"/>
    <property type="molecule type" value="Genomic_DNA"/>
</dbReference>
<dbReference type="Proteomes" id="UP001217178">
    <property type="component" value="Unassembled WGS sequence"/>
</dbReference>
<name>A0ABT5LMF6_9GAMM</name>
<comment type="caution">
    <text evidence="1">The sequence shown here is derived from an EMBL/GenBank/DDBJ whole genome shotgun (WGS) entry which is preliminary data.</text>
</comment>
<evidence type="ECO:0000313" key="1">
    <source>
        <dbReference type="EMBL" id="MDC9591708.1"/>
    </source>
</evidence>
<proteinExistence type="predicted"/>
<protein>
    <submittedName>
        <fullName evidence="1">Uncharacterized protein</fullName>
    </submittedName>
</protein>
<keyword evidence="2" id="KW-1185">Reference proteome</keyword>
<reference evidence="1 2" key="1">
    <citation type="submission" date="2023-02" db="EMBL/GenBank/DDBJ databases">
        <title>Entomopathogenic bacteria.</title>
        <authorList>
            <person name="Machado R.A."/>
        </authorList>
    </citation>
    <scope>NUCLEOTIDE SEQUENCE [LARGE SCALE GENOMIC DNA]</scope>
    <source>
        <strain evidence="1 2">XENO-10</strain>
    </source>
</reference>
<organism evidence="1 2">
    <name type="scientific">Xenorhabdus yunnanensis</name>
    <dbReference type="NCBI Taxonomy" id="3025878"/>
    <lineage>
        <taxon>Bacteria</taxon>
        <taxon>Pseudomonadati</taxon>
        <taxon>Pseudomonadota</taxon>
        <taxon>Gammaproteobacteria</taxon>
        <taxon>Enterobacterales</taxon>
        <taxon>Morganellaceae</taxon>
        <taxon>Xenorhabdus</taxon>
    </lineage>
</organism>
<sequence>MTKDNKDSIEIVHRRAVRKFNEFYSAIFGEISSMLKKAKLLPIPELQRNNPTFSDTVSVLKLYRDFSNLAADLLKIDKKNCFERTK</sequence>